<keyword evidence="6" id="KW-0560">Oxidoreductase</keyword>
<evidence type="ECO:0000313" key="12">
    <source>
        <dbReference type="Proteomes" id="UP001163105"/>
    </source>
</evidence>
<dbReference type="GO" id="GO:0016020">
    <property type="term" value="C:membrane"/>
    <property type="evidence" value="ECO:0007669"/>
    <property type="project" value="UniProtKB-SubCell"/>
</dbReference>
<proteinExistence type="predicted"/>
<dbReference type="Pfam" id="PF13520">
    <property type="entry name" value="AA_permease_2"/>
    <property type="match status" value="1"/>
</dbReference>
<feature type="domain" description="FAD-binding" evidence="10">
    <location>
        <begin position="5"/>
        <end position="315"/>
    </location>
</feature>
<evidence type="ECO:0000256" key="3">
    <source>
        <dbReference type="ARBA" id="ARBA00022692"/>
    </source>
</evidence>
<feature type="transmembrane region" description="Helical" evidence="9">
    <location>
        <begin position="499"/>
        <end position="518"/>
    </location>
</feature>
<dbReference type="PANTHER" id="PTHR46972">
    <property type="entry name" value="MONOOXYGENASE ASQM-RELATED"/>
    <property type="match status" value="1"/>
</dbReference>
<dbReference type="PRINTS" id="PR00420">
    <property type="entry name" value="RNGMNOXGNASE"/>
</dbReference>
<dbReference type="Pfam" id="PF01494">
    <property type="entry name" value="FAD_binding_3"/>
    <property type="match status" value="1"/>
</dbReference>
<dbReference type="Proteomes" id="UP001163105">
    <property type="component" value="Unassembled WGS sequence"/>
</dbReference>
<accession>A0AB34FVT5</accession>
<keyword evidence="8 9" id="KW-0472">Membrane</keyword>
<dbReference type="GO" id="GO:0004497">
    <property type="term" value="F:monooxygenase activity"/>
    <property type="evidence" value="ECO:0007669"/>
    <property type="project" value="UniProtKB-KW"/>
</dbReference>
<organism evidence="11 12">
    <name type="scientific">Purpureocillium lavendulum</name>
    <dbReference type="NCBI Taxonomy" id="1247861"/>
    <lineage>
        <taxon>Eukaryota</taxon>
        <taxon>Fungi</taxon>
        <taxon>Dikarya</taxon>
        <taxon>Ascomycota</taxon>
        <taxon>Pezizomycotina</taxon>
        <taxon>Sordariomycetes</taxon>
        <taxon>Hypocreomycetidae</taxon>
        <taxon>Hypocreales</taxon>
        <taxon>Ophiocordycipitaceae</taxon>
        <taxon>Purpureocillium</taxon>
    </lineage>
</organism>
<feature type="transmembrane region" description="Helical" evidence="9">
    <location>
        <begin position="554"/>
        <end position="573"/>
    </location>
</feature>
<dbReference type="Gene3D" id="1.20.1740.10">
    <property type="entry name" value="Amino acid/polyamine transporter I"/>
    <property type="match status" value="1"/>
</dbReference>
<evidence type="ECO:0000256" key="7">
    <source>
        <dbReference type="ARBA" id="ARBA00023033"/>
    </source>
</evidence>
<dbReference type="AlphaFoldDB" id="A0AB34FVT5"/>
<keyword evidence="4" id="KW-0274">FAD</keyword>
<keyword evidence="3 9" id="KW-0812">Transmembrane</keyword>
<feature type="transmembrane region" description="Helical" evidence="9">
    <location>
        <begin position="689"/>
        <end position="709"/>
    </location>
</feature>
<gene>
    <name evidence="11" type="ORF">O9K51_03656</name>
</gene>
<keyword evidence="12" id="KW-1185">Reference proteome</keyword>
<name>A0AB34FVT5_9HYPO</name>
<comment type="subcellular location">
    <subcellularLocation>
        <location evidence="1">Membrane</location>
        <topology evidence="1">Multi-pass membrane protein</topology>
    </subcellularLocation>
</comment>
<dbReference type="InterPro" id="IPR029044">
    <property type="entry name" value="Nucleotide-diphossugar_trans"/>
</dbReference>
<evidence type="ECO:0000256" key="1">
    <source>
        <dbReference type="ARBA" id="ARBA00004141"/>
    </source>
</evidence>
<feature type="transmembrane region" description="Helical" evidence="9">
    <location>
        <begin position="525"/>
        <end position="542"/>
    </location>
</feature>
<dbReference type="EMBL" id="JAQHRD010000003">
    <property type="protein sequence ID" value="KAJ6442481.1"/>
    <property type="molecule type" value="Genomic_DNA"/>
</dbReference>
<evidence type="ECO:0000256" key="2">
    <source>
        <dbReference type="ARBA" id="ARBA00022630"/>
    </source>
</evidence>
<dbReference type="GO" id="GO:0022857">
    <property type="term" value="F:transmembrane transporter activity"/>
    <property type="evidence" value="ECO:0007669"/>
    <property type="project" value="InterPro"/>
</dbReference>
<dbReference type="InterPro" id="IPR002938">
    <property type="entry name" value="FAD-bd"/>
</dbReference>
<dbReference type="Gene3D" id="3.90.550.10">
    <property type="entry name" value="Spore Coat Polysaccharide Biosynthesis Protein SpsA, Chain A"/>
    <property type="match status" value="1"/>
</dbReference>
<evidence type="ECO:0000259" key="10">
    <source>
        <dbReference type="Pfam" id="PF01494"/>
    </source>
</evidence>
<sequence length="778" mass="84812">MTPPIAIVGAGPSGLTLGRLLQAANIDYVIFDRDELAATPATGHGGTLDIHADSGQVALQEAGLLDQFKAIARHDVPVTIADANGKVYVSGGEEEQDSSTKRPEIDRRDLRTLLLGSIPADKVRWGFRVQQVRQEANELMSVRFSNGRTESGFRLVVGADGAWSKTRNLVTSAEPQYSGIHFLTTAIQAGDLIYSSAVSLAGKGMYMALGDERQITVVQLGDGSYQVGIGLRLPESWSSENAALLKDPQALHMIRFSNGGFRDWPLYAMPTEALSWQPSPGVTLIGDAAHLTTPLVGEGVNCAMYDSLQLARQIIRHGLDDLGSAVSEHNIAISLVPLASHTLPAGDIETSDQERLRWLYWFDADTIIVNYNVPLEIFLPPDDIAFNDAILLASDDWNGFNNGVLALRTAMDLVLQQPRFTKHFIKVPQRWFNAYTNGLSLPEDSEYRPGDFLIHFAGVDIIGNGTRNRRMEECIAFLTASQIQSLMIVNDSSYTFQRWQGTLLIIAVSFFAIIFNTYLARRLPLVEGIILILHISTVFTNFNNGGDWDNKGLAVLVGMLSPVFAFIGPDSATHMSEEIRDASITLPRAMMWTIIINGLLGFAMLVTFCFCLGDVGTILSNPNVMPFVQSFLIATKSPAGTSAMTGITIILTTCGCITNVATASRQMFAFAGDSGLPFSRFLARVHPKLGIPLNAVILSFAISILLSLINIGSTVAFNAIASLGTAALISSYIISIICIALKRYRAEKLPSAHSMNWNVLIFGRKQYVGPIVYVREDF</sequence>
<dbReference type="InterPro" id="IPR002293">
    <property type="entry name" value="AA/rel_permease1"/>
</dbReference>
<comment type="caution">
    <text evidence="11">The sequence shown here is derived from an EMBL/GenBank/DDBJ whole genome shotgun (WGS) entry which is preliminary data.</text>
</comment>
<evidence type="ECO:0000256" key="6">
    <source>
        <dbReference type="ARBA" id="ARBA00023002"/>
    </source>
</evidence>
<dbReference type="Gene3D" id="3.50.50.60">
    <property type="entry name" value="FAD/NAD(P)-binding domain"/>
    <property type="match status" value="1"/>
</dbReference>
<dbReference type="SUPFAM" id="SSF51905">
    <property type="entry name" value="FAD/NAD(P)-binding domain"/>
    <property type="match status" value="1"/>
</dbReference>
<dbReference type="GO" id="GO:0071949">
    <property type="term" value="F:FAD binding"/>
    <property type="evidence" value="ECO:0007669"/>
    <property type="project" value="InterPro"/>
</dbReference>
<feature type="transmembrane region" description="Helical" evidence="9">
    <location>
        <begin position="715"/>
        <end position="741"/>
    </location>
</feature>
<protein>
    <submittedName>
        <fullName evidence="11">Monooxygenase</fullName>
    </submittedName>
</protein>
<evidence type="ECO:0000313" key="11">
    <source>
        <dbReference type="EMBL" id="KAJ6442481.1"/>
    </source>
</evidence>
<keyword evidence="5 9" id="KW-1133">Transmembrane helix</keyword>
<reference evidence="11" key="1">
    <citation type="submission" date="2023-01" db="EMBL/GenBank/DDBJ databases">
        <title>The growth and conidiation of Purpureocillium lavendulum are regulated by nitrogen source and histone H3K14 acetylation.</title>
        <authorList>
            <person name="Tang P."/>
            <person name="Han J."/>
            <person name="Zhang C."/>
            <person name="Tang P."/>
            <person name="Qi F."/>
            <person name="Zhang K."/>
            <person name="Liang L."/>
        </authorList>
    </citation>
    <scope>NUCLEOTIDE SEQUENCE</scope>
    <source>
        <strain evidence="11">YMF1.00683</strain>
    </source>
</reference>
<feature type="transmembrane region" description="Helical" evidence="9">
    <location>
        <begin position="594"/>
        <end position="619"/>
    </location>
</feature>
<feature type="transmembrane region" description="Helical" evidence="9">
    <location>
        <begin position="639"/>
        <end position="661"/>
    </location>
</feature>
<keyword evidence="2" id="KW-0285">Flavoprotein</keyword>
<evidence type="ECO:0000256" key="9">
    <source>
        <dbReference type="SAM" id="Phobius"/>
    </source>
</evidence>
<dbReference type="InterPro" id="IPR036188">
    <property type="entry name" value="FAD/NAD-bd_sf"/>
</dbReference>
<evidence type="ECO:0000256" key="5">
    <source>
        <dbReference type="ARBA" id="ARBA00022989"/>
    </source>
</evidence>
<evidence type="ECO:0000256" key="8">
    <source>
        <dbReference type="ARBA" id="ARBA00023136"/>
    </source>
</evidence>
<keyword evidence="7 11" id="KW-0503">Monooxygenase</keyword>
<evidence type="ECO:0000256" key="4">
    <source>
        <dbReference type="ARBA" id="ARBA00022827"/>
    </source>
</evidence>
<dbReference type="PANTHER" id="PTHR46972:SF1">
    <property type="entry name" value="FAD DEPENDENT OXIDOREDUCTASE DOMAIN-CONTAINING PROTEIN"/>
    <property type="match status" value="1"/>
</dbReference>